<protein>
    <submittedName>
        <fullName evidence="1">Uncharacterized protein</fullName>
    </submittedName>
</protein>
<organism evidence="1 2">
    <name type="scientific">Linnemannia exigua</name>
    <dbReference type="NCBI Taxonomy" id="604196"/>
    <lineage>
        <taxon>Eukaryota</taxon>
        <taxon>Fungi</taxon>
        <taxon>Fungi incertae sedis</taxon>
        <taxon>Mucoromycota</taxon>
        <taxon>Mortierellomycotina</taxon>
        <taxon>Mortierellomycetes</taxon>
        <taxon>Mortierellales</taxon>
        <taxon>Mortierellaceae</taxon>
        <taxon>Linnemannia</taxon>
    </lineage>
</organism>
<evidence type="ECO:0000313" key="1">
    <source>
        <dbReference type="EMBL" id="KAG0252528.1"/>
    </source>
</evidence>
<evidence type="ECO:0000313" key="2">
    <source>
        <dbReference type="Proteomes" id="UP001194580"/>
    </source>
</evidence>
<dbReference type="AlphaFoldDB" id="A0AAD4D0U8"/>
<dbReference type="Proteomes" id="UP001194580">
    <property type="component" value="Unassembled WGS sequence"/>
</dbReference>
<accession>A0AAD4D0U8</accession>
<feature type="non-terminal residue" evidence="1">
    <location>
        <position position="271"/>
    </location>
</feature>
<proteinExistence type="predicted"/>
<dbReference type="InterPro" id="IPR032675">
    <property type="entry name" value="LRR_dom_sf"/>
</dbReference>
<reference evidence="1" key="1">
    <citation type="journal article" date="2020" name="Fungal Divers.">
        <title>Resolving the Mortierellaceae phylogeny through synthesis of multi-gene phylogenetics and phylogenomics.</title>
        <authorList>
            <person name="Vandepol N."/>
            <person name="Liber J."/>
            <person name="Desiro A."/>
            <person name="Na H."/>
            <person name="Kennedy M."/>
            <person name="Barry K."/>
            <person name="Grigoriev I.V."/>
            <person name="Miller A.N."/>
            <person name="O'Donnell K."/>
            <person name="Stajich J.E."/>
            <person name="Bonito G."/>
        </authorList>
    </citation>
    <scope>NUCLEOTIDE SEQUENCE</scope>
    <source>
        <strain evidence="1">NRRL 28262</strain>
    </source>
</reference>
<comment type="caution">
    <text evidence="1">The sequence shown here is derived from an EMBL/GenBank/DDBJ whole genome shotgun (WGS) entry which is preliminary data.</text>
</comment>
<dbReference type="EMBL" id="JAAAIL010003090">
    <property type="protein sequence ID" value="KAG0252528.1"/>
    <property type="molecule type" value="Genomic_DNA"/>
</dbReference>
<dbReference type="SUPFAM" id="SSF52047">
    <property type="entry name" value="RNI-like"/>
    <property type="match status" value="1"/>
</dbReference>
<dbReference type="Gene3D" id="3.80.10.10">
    <property type="entry name" value="Ribonuclease Inhibitor"/>
    <property type="match status" value="1"/>
</dbReference>
<sequence>SFEFGSIEDDTFWNPAAEPRYENSIQDQLHPWEKDEAECGVPATIPRRLEPLSHLRILKVSDEKHYSSISESHIRSMLVHCPNLTDLAISRLWGITNAQDLAQDIAQLCPKLSSMWDLQEDGYKTEDLIVGLLRMLPQQQIMKIHCSNQDLGHAEKIFRGHSTTLRFVTLLCCTIDSKTVQTILVECGALEELHVSRNPYETRRRLCIDLEDAIEFPWACTRIRTLRLTVAIPDEPFHRFAENTVPYYNRPAPMELSVKEKEQFRSLEALY</sequence>
<name>A0AAD4D0U8_9FUNG</name>
<gene>
    <name evidence="1" type="ORF">BGZ95_006608</name>
</gene>
<keyword evidence="2" id="KW-1185">Reference proteome</keyword>
<feature type="non-terminal residue" evidence="1">
    <location>
        <position position="1"/>
    </location>
</feature>